<comment type="caution">
    <text evidence="1">The sequence shown here is derived from an EMBL/GenBank/DDBJ whole genome shotgun (WGS) entry which is preliminary data.</text>
</comment>
<dbReference type="AlphaFoldDB" id="A0A101I7W4"/>
<protein>
    <submittedName>
        <fullName evidence="1">Uncharacterized protein</fullName>
    </submittedName>
</protein>
<accession>A0A101I7W4</accession>
<evidence type="ECO:0000313" key="2">
    <source>
        <dbReference type="Proteomes" id="UP000055014"/>
    </source>
</evidence>
<dbReference type="PATRIC" id="fig|1236046.5.peg.248"/>
<evidence type="ECO:0000313" key="1">
    <source>
        <dbReference type="EMBL" id="KUK90149.1"/>
    </source>
</evidence>
<sequence>MDVSLQLEHDEIYLTGFDMGFNPCFNGCLSSTFNGLKKVEQNQSFNPCFNGCLSSTTKKPSFSTPPSSFNPCFNGCLSSTIYCFCAISINSDVSILVLMDVSLQRVSYVSDGYSNCGFQSLF</sequence>
<proteinExistence type="predicted"/>
<reference evidence="2" key="1">
    <citation type="journal article" date="2015" name="MBio">
        <title>Genome-Resolved Metagenomic Analysis Reveals Roles for Candidate Phyla and Other Microbial Community Members in Biogeochemical Transformations in Oil Reservoirs.</title>
        <authorList>
            <person name="Hu P."/>
            <person name="Tom L."/>
            <person name="Singh A."/>
            <person name="Thomas B.C."/>
            <person name="Baker B.J."/>
            <person name="Piceno Y.M."/>
            <person name="Andersen G.L."/>
            <person name="Banfield J.F."/>
        </authorList>
    </citation>
    <scope>NUCLEOTIDE SEQUENCE [LARGE SCALE GENOMIC DNA]</scope>
</reference>
<dbReference type="Proteomes" id="UP000055014">
    <property type="component" value="Unassembled WGS sequence"/>
</dbReference>
<gene>
    <name evidence="1" type="ORF">XE02_0677</name>
</gene>
<organism evidence="1 2">
    <name type="scientific">Mesotoga infera</name>
    <dbReference type="NCBI Taxonomy" id="1236046"/>
    <lineage>
        <taxon>Bacteria</taxon>
        <taxon>Thermotogati</taxon>
        <taxon>Thermotogota</taxon>
        <taxon>Thermotogae</taxon>
        <taxon>Kosmotogales</taxon>
        <taxon>Kosmotogaceae</taxon>
        <taxon>Mesotoga</taxon>
    </lineage>
</organism>
<dbReference type="EMBL" id="LGGW01000049">
    <property type="protein sequence ID" value="KUK90149.1"/>
    <property type="molecule type" value="Genomic_DNA"/>
</dbReference>
<name>A0A101I7W4_9BACT</name>